<dbReference type="InterPro" id="IPR023271">
    <property type="entry name" value="Aquaporin-like"/>
</dbReference>
<comment type="subcellular location">
    <subcellularLocation>
        <location evidence="1">Membrane</location>
        <topology evidence="1">Multi-pass membrane protein</topology>
    </subcellularLocation>
</comment>
<evidence type="ECO:0000256" key="1">
    <source>
        <dbReference type="ARBA" id="ARBA00004141"/>
    </source>
</evidence>
<feature type="transmembrane region" description="Helical" evidence="6">
    <location>
        <begin position="248"/>
        <end position="266"/>
    </location>
</feature>
<evidence type="ECO:0000256" key="2">
    <source>
        <dbReference type="ARBA" id="ARBA00022448"/>
    </source>
</evidence>
<keyword evidence="4 6" id="KW-1133">Transmembrane helix</keyword>
<feature type="non-terminal residue" evidence="7">
    <location>
        <position position="1"/>
    </location>
</feature>
<name>A0A381YUN2_9ZZZZ</name>
<proteinExistence type="predicted"/>
<evidence type="ECO:0000256" key="4">
    <source>
        <dbReference type="ARBA" id="ARBA00022989"/>
    </source>
</evidence>
<dbReference type="AlphaFoldDB" id="A0A381YUN2"/>
<protein>
    <recommendedName>
        <fullName evidence="8">Porin</fullName>
    </recommendedName>
</protein>
<dbReference type="Pfam" id="PF00230">
    <property type="entry name" value="MIP"/>
    <property type="match status" value="1"/>
</dbReference>
<dbReference type="PANTHER" id="PTHR45724:SF13">
    <property type="entry name" value="AQUAPORIN NIP1-1-RELATED"/>
    <property type="match status" value="1"/>
</dbReference>
<keyword evidence="2" id="KW-0813">Transport</keyword>
<accession>A0A381YUN2</accession>
<dbReference type="SUPFAM" id="SSF81338">
    <property type="entry name" value="Aquaporin-like"/>
    <property type="match status" value="1"/>
</dbReference>
<dbReference type="InterPro" id="IPR022357">
    <property type="entry name" value="MIP_CS"/>
</dbReference>
<feature type="transmembrane region" description="Helical" evidence="6">
    <location>
        <begin position="173"/>
        <end position="194"/>
    </location>
</feature>
<sequence length="271" mass="27831">GGWRDGVLLTQLPSLWEGGRALPRRGLHGDDKQNRPVQQIDILLSRLPTLMDGARSGGAMSEHTMQAKLITEFIGTFFLSLTVCTAAVMGAAGAMAPFAIGSTLMVMIYAGGHVSGAHYNPAVTISVFLRGACDRSDVVPYILVQVAAGAVAALVAGNLLVSDASVTALDMDPTSAVTAELLFTFALAYVILHVATSEATEGNQYYGAAIAFVVLAGALTVGGISGASFNPAVTASLLVSGALESADVWMHLVPQIAGGCIAAYAYKATTA</sequence>
<feature type="transmembrane region" description="Helical" evidence="6">
    <location>
        <begin position="106"/>
        <end position="129"/>
    </location>
</feature>
<dbReference type="PRINTS" id="PR00783">
    <property type="entry name" value="MINTRINSICP"/>
</dbReference>
<dbReference type="PROSITE" id="PS00221">
    <property type="entry name" value="MIP"/>
    <property type="match status" value="1"/>
</dbReference>
<evidence type="ECO:0000256" key="5">
    <source>
        <dbReference type="ARBA" id="ARBA00023136"/>
    </source>
</evidence>
<dbReference type="Gene3D" id="1.20.1080.10">
    <property type="entry name" value="Glycerol uptake facilitator protein"/>
    <property type="match status" value="1"/>
</dbReference>
<dbReference type="EMBL" id="UINC01019093">
    <property type="protein sequence ID" value="SVA80674.1"/>
    <property type="molecule type" value="Genomic_DNA"/>
</dbReference>
<evidence type="ECO:0000256" key="3">
    <source>
        <dbReference type="ARBA" id="ARBA00022692"/>
    </source>
</evidence>
<feature type="transmembrane region" description="Helical" evidence="6">
    <location>
        <begin position="206"/>
        <end position="228"/>
    </location>
</feature>
<evidence type="ECO:0008006" key="8">
    <source>
        <dbReference type="Google" id="ProtNLM"/>
    </source>
</evidence>
<evidence type="ECO:0000313" key="7">
    <source>
        <dbReference type="EMBL" id="SVA80674.1"/>
    </source>
</evidence>
<dbReference type="InterPro" id="IPR034294">
    <property type="entry name" value="Aquaporin_transptr"/>
</dbReference>
<feature type="transmembrane region" description="Helical" evidence="6">
    <location>
        <begin position="141"/>
        <end position="161"/>
    </location>
</feature>
<feature type="transmembrane region" description="Helical" evidence="6">
    <location>
        <begin position="73"/>
        <end position="100"/>
    </location>
</feature>
<dbReference type="GO" id="GO:0015267">
    <property type="term" value="F:channel activity"/>
    <property type="evidence" value="ECO:0007669"/>
    <property type="project" value="InterPro"/>
</dbReference>
<keyword evidence="5 6" id="KW-0472">Membrane</keyword>
<gene>
    <name evidence="7" type="ORF">METZ01_LOCUS133528</name>
</gene>
<keyword evidence="3 6" id="KW-0812">Transmembrane</keyword>
<reference evidence="7" key="1">
    <citation type="submission" date="2018-05" db="EMBL/GenBank/DDBJ databases">
        <authorList>
            <person name="Lanie J.A."/>
            <person name="Ng W.-L."/>
            <person name="Kazmierczak K.M."/>
            <person name="Andrzejewski T.M."/>
            <person name="Davidsen T.M."/>
            <person name="Wayne K.J."/>
            <person name="Tettelin H."/>
            <person name="Glass J.I."/>
            <person name="Rusch D."/>
            <person name="Podicherti R."/>
            <person name="Tsui H.-C.T."/>
            <person name="Winkler M.E."/>
        </authorList>
    </citation>
    <scope>NUCLEOTIDE SEQUENCE</scope>
</reference>
<dbReference type="InterPro" id="IPR000425">
    <property type="entry name" value="MIP"/>
</dbReference>
<organism evidence="7">
    <name type="scientific">marine metagenome</name>
    <dbReference type="NCBI Taxonomy" id="408172"/>
    <lineage>
        <taxon>unclassified sequences</taxon>
        <taxon>metagenomes</taxon>
        <taxon>ecological metagenomes</taxon>
    </lineage>
</organism>
<dbReference type="GO" id="GO:0016020">
    <property type="term" value="C:membrane"/>
    <property type="evidence" value="ECO:0007669"/>
    <property type="project" value="UniProtKB-SubCell"/>
</dbReference>
<dbReference type="PANTHER" id="PTHR45724">
    <property type="entry name" value="AQUAPORIN NIP2-1"/>
    <property type="match status" value="1"/>
</dbReference>
<evidence type="ECO:0000256" key="6">
    <source>
        <dbReference type="SAM" id="Phobius"/>
    </source>
</evidence>